<sequence>MLEKIDASWIHGVEHSSGYFKDELELLTRHQAKIIRDTVNKVAVAFSKHQNNGTFDDEYFEHCSRQLYKAIRIDFKVVDYHEIERSKFDECIDLISHSFQYGEKRGT</sequence>
<dbReference type="Pfam" id="PF10552">
    <property type="entry name" value="ORF6C"/>
    <property type="match status" value="1"/>
</dbReference>
<feature type="domain" description="ORF6C" evidence="1">
    <location>
        <begin position="19"/>
        <end position="96"/>
    </location>
</feature>
<organism evidence="2">
    <name type="scientific">uncultured Sulfurovum sp</name>
    <dbReference type="NCBI Taxonomy" id="269237"/>
    <lineage>
        <taxon>Bacteria</taxon>
        <taxon>Pseudomonadati</taxon>
        <taxon>Campylobacterota</taxon>
        <taxon>Epsilonproteobacteria</taxon>
        <taxon>Campylobacterales</taxon>
        <taxon>Sulfurovaceae</taxon>
        <taxon>Sulfurovum</taxon>
        <taxon>environmental samples</taxon>
    </lineage>
</organism>
<evidence type="ECO:0000259" key="1">
    <source>
        <dbReference type="Pfam" id="PF10552"/>
    </source>
</evidence>
<evidence type="ECO:0000313" key="2">
    <source>
        <dbReference type="EMBL" id="CAA6806543.1"/>
    </source>
</evidence>
<dbReference type="EMBL" id="CACVAZ010000033">
    <property type="protein sequence ID" value="CAA6806543.1"/>
    <property type="molecule type" value="Genomic_DNA"/>
</dbReference>
<proteinExistence type="predicted"/>
<accession>A0A6S6S9K2</accession>
<protein>
    <recommendedName>
        <fullName evidence="1">ORF6C domain-containing protein</fullName>
    </recommendedName>
</protein>
<dbReference type="InterPro" id="IPR018878">
    <property type="entry name" value="ORF6C_dom"/>
</dbReference>
<reference evidence="2" key="1">
    <citation type="submission" date="2020-01" db="EMBL/GenBank/DDBJ databases">
        <authorList>
            <person name="Meier V. D."/>
            <person name="Meier V D."/>
        </authorList>
    </citation>
    <scope>NUCLEOTIDE SEQUENCE</scope>
    <source>
        <strain evidence="2">HLG_WM_MAG_02</strain>
    </source>
</reference>
<gene>
    <name evidence="2" type="ORF">HELGO_WM12436</name>
</gene>
<name>A0A6S6S9K2_9BACT</name>
<dbReference type="AlphaFoldDB" id="A0A6S6S9K2"/>